<dbReference type="Proteomes" id="UP000447434">
    <property type="component" value="Chromosome 7"/>
</dbReference>
<dbReference type="EMBL" id="WOCE01000007">
    <property type="protein sequence ID" value="KAE9610949.1"/>
    <property type="molecule type" value="Genomic_DNA"/>
</dbReference>
<dbReference type="OrthoDB" id="1848700at2759"/>
<dbReference type="InterPro" id="IPR053197">
    <property type="entry name" value="F-box_SCFL_complex_component"/>
</dbReference>
<keyword evidence="2" id="KW-1185">Reference proteome</keyword>
<name>A0A6A4QBI3_LUPAL</name>
<reference evidence="2" key="1">
    <citation type="journal article" date="2020" name="Nat. Commun.">
        <title>Genome sequence of the cluster root forming white lupin.</title>
        <authorList>
            <person name="Hufnagel B."/>
            <person name="Marques A."/>
            <person name="Soriano A."/>
            <person name="Marques L."/>
            <person name="Divol F."/>
            <person name="Doumas P."/>
            <person name="Sallet E."/>
            <person name="Mancinotti D."/>
            <person name="Carrere S."/>
            <person name="Marande W."/>
            <person name="Arribat S."/>
            <person name="Keller J."/>
            <person name="Huneau C."/>
            <person name="Blein T."/>
            <person name="Aime D."/>
            <person name="Laguerre M."/>
            <person name="Taylor J."/>
            <person name="Schubert V."/>
            <person name="Nelson M."/>
            <person name="Geu-Flores F."/>
            <person name="Crespi M."/>
            <person name="Gallardo-Guerrero K."/>
            <person name="Delaux P.-M."/>
            <person name="Salse J."/>
            <person name="Berges H."/>
            <person name="Guyot R."/>
            <person name="Gouzy J."/>
            <person name="Peret B."/>
        </authorList>
    </citation>
    <scope>NUCLEOTIDE SEQUENCE [LARGE SCALE GENOMIC DNA]</scope>
    <source>
        <strain evidence="2">cv. Amiga</strain>
    </source>
</reference>
<evidence type="ECO:0000313" key="2">
    <source>
        <dbReference type="Proteomes" id="UP000447434"/>
    </source>
</evidence>
<sequence>MGFFRTKRVVQTCVLSKRWEHLWKKLTSFKLDSSNFLNVEQFREFLSLFLSNRDGSMSLENEGNTSKISRLSCIKNLASCILHLACVIFRTSGRDYPEPFSTCKMLNTLVVEDCFVTGLYICNSMLTSLTIVSVNSHDNAAYYHKIVLCTPRLSSLNTKGFLVHEISSNCKLLYLEEVNFDVTCSFRDFSRKGLVLVSWMKVLANVTTMTLSSYTIEILNVLLFHHSTRTNLPCFARLNLLKVNLGPLSRITSNKNVFRIVGHLHQYSPPTRIDIIRHA</sequence>
<comment type="caution">
    <text evidence="1">The sequence shown here is derived from an EMBL/GenBank/DDBJ whole genome shotgun (WGS) entry which is preliminary data.</text>
</comment>
<evidence type="ECO:0000313" key="1">
    <source>
        <dbReference type="EMBL" id="KAE9610949.1"/>
    </source>
</evidence>
<organism evidence="1 2">
    <name type="scientific">Lupinus albus</name>
    <name type="common">White lupine</name>
    <name type="synonym">Lupinus termis</name>
    <dbReference type="NCBI Taxonomy" id="3870"/>
    <lineage>
        <taxon>Eukaryota</taxon>
        <taxon>Viridiplantae</taxon>
        <taxon>Streptophyta</taxon>
        <taxon>Embryophyta</taxon>
        <taxon>Tracheophyta</taxon>
        <taxon>Spermatophyta</taxon>
        <taxon>Magnoliopsida</taxon>
        <taxon>eudicotyledons</taxon>
        <taxon>Gunneridae</taxon>
        <taxon>Pentapetalae</taxon>
        <taxon>rosids</taxon>
        <taxon>fabids</taxon>
        <taxon>Fabales</taxon>
        <taxon>Fabaceae</taxon>
        <taxon>Papilionoideae</taxon>
        <taxon>50 kb inversion clade</taxon>
        <taxon>genistoids sensu lato</taxon>
        <taxon>core genistoids</taxon>
        <taxon>Genisteae</taxon>
        <taxon>Lupinus</taxon>
    </lineage>
</organism>
<dbReference type="PANTHER" id="PTHR34223:SF118">
    <property type="entry name" value="F-BOX DOMAIN, LEUCINE-RICH REPEAT DOMAIN SUPERFAMILY, F-BOX-LIKE DOMAIN SUPERFAMILY"/>
    <property type="match status" value="1"/>
</dbReference>
<protein>
    <submittedName>
        <fullName evidence="1">Uncharacterized protein</fullName>
    </submittedName>
</protein>
<dbReference type="AlphaFoldDB" id="A0A6A4QBI3"/>
<proteinExistence type="predicted"/>
<dbReference type="PANTHER" id="PTHR34223">
    <property type="entry name" value="OS11G0201299 PROTEIN"/>
    <property type="match status" value="1"/>
</dbReference>
<accession>A0A6A4QBI3</accession>
<gene>
    <name evidence="1" type="ORF">Lalb_Chr07g0192441</name>
</gene>